<evidence type="ECO:0000313" key="3">
    <source>
        <dbReference type="Proteomes" id="UP000294257"/>
    </source>
</evidence>
<keyword evidence="3" id="KW-1185">Reference proteome</keyword>
<sequence>MSVNRRLFITSAAGIGGIGLLGAQTAQAAPADLTPGREKAVLAVARAGAVFPIEFPSFGEPGPAVSRATPKRLRTAAEKLTPQRFATVVSGIDHVSARVDLSSDATLLPGLSRLYRDADLTQRSALVAAVALAAGTVSTHLDPSSDNAARLWLDGLARIQRW</sequence>
<feature type="chain" id="PRO_5020426978" description="Secreted protein" evidence="1">
    <location>
        <begin position="29"/>
        <end position="162"/>
    </location>
</feature>
<dbReference type="PROSITE" id="PS51318">
    <property type="entry name" value="TAT"/>
    <property type="match status" value="1"/>
</dbReference>
<feature type="signal peptide" evidence="1">
    <location>
        <begin position="1"/>
        <end position="28"/>
    </location>
</feature>
<comment type="caution">
    <text evidence="2">The sequence shown here is derived from an EMBL/GenBank/DDBJ whole genome shotgun (WGS) entry which is preliminary data.</text>
</comment>
<organism evidence="2 3">
    <name type="scientific">Herbihabitans rhizosphaerae</name>
    <dbReference type="NCBI Taxonomy" id="1872711"/>
    <lineage>
        <taxon>Bacteria</taxon>
        <taxon>Bacillati</taxon>
        <taxon>Actinomycetota</taxon>
        <taxon>Actinomycetes</taxon>
        <taxon>Pseudonocardiales</taxon>
        <taxon>Pseudonocardiaceae</taxon>
        <taxon>Herbihabitans</taxon>
    </lineage>
</organism>
<dbReference type="InterPro" id="IPR006311">
    <property type="entry name" value="TAT_signal"/>
</dbReference>
<proteinExistence type="predicted"/>
<evidence type="ECO:0008006" key="4">
    <source>
        <dbReference type="Google" id="ProtNLM"/>
    </source>
</evidence>
<dbReference type="RefSeq" id="WP_130342964.1">
    <property type="nucleotide sequence ID" value="NZ_SGWQ01000002.1"/>
</dbReference>
<accession>A0A4Q7L1N0</accession>
<dbReference type="EMBL" id="SGWQ01000002">
    <property type="protein sequence ID" value="RZS43065.1"/>
    <property type="molecule type" value="Genomic_DNA"/>
</dbReference>
<evidence type="ECO:0000256" key="1">
    <source>
        <dbReference type="SAM" id="SignalP"/>
    </source>
</evidence>
<dbReference type="AlphaFoldDB" id="A0A4Q7L1N0"/>
<gene>
    <name evidence="2" type="ORF">EV193_10241</name>
</gene>
<evidence type="ECO:0000313" key="2">
    <source>
        <dbReference type="EMBL" id="RZS43065.1"/>
    </source>
</evidence>
<name>A0A4Q7L1N0_9PSEU</name>
<protein>
    <recommendedName>
        <fullName evidence="4">Secreted protein</fullName>
    </recommendedName>
</protein>
<reference evidence="2 3" key="1">
    <citation type="submission" date="2019-02" db="EMBL/GenBank/DDBJ databases">
        <title>Genomic Encyclopedia of Type Strains, Phase IV (KMG-IV): sequencing the most valuable type-strain genomes for metagenomic binning, comparative biology and taxonomic classification.</title>
        <authorList>
            <person name="Goeker M."/>
        </authorList>
    </citation>
    <scope>NUCLEOTIDE SEQUENCE [LARGE SCALE GENOMIC DNA]</scope>
    <source>
        <strain evidence="2 3">DSM 101727</strain>
    </source>
</reference>
<keyword evidence="1" id="KW-0732">Signal</keyword>
<dbReference type="OrthoDB" id="3483127at2"/>
<dbReference type="Proteomes" id="UP000294257">
    <property type="component" value="Unassembled WGS sequence"/>
</dbReference>